<dbReference type="InterPro" id="IPR037294">
    <property type="entry name" value="ABC_BtuC-like"/>
</dbReference>
<evidence type="ECO:0000256" key="6">
    <source>
        <dbReference type="ARBA" id="ARBA00022989"/>
    </source>
</evidence>
<evidence type="ECO:0000256" key="2">
    <source>
        <dbReference type="ARBA" id="ARBA00007935"/>
    </source>
</evidence>
<feature type="transmembrane region" description="Helical" evidence="8">
    <location>
        <begin position="97"/>
        <end position="119"/>
    </location>
</feature>
<dbReference type="RefSeq" id="WP_264982145.1">
    <property type="nucleotide sequence ID" value="NZ_AP026708.1"/>
</dbReference>
<dbReference type="Pfam" id="PF01032">
    <property type="entry name" value="FecCD"/>
    <property type="match status" value="1"/>
</dbReference>
<proteinExistence type="inferred from homology"/>
<comment type="similarity">
    <text evidence="2">Belongs to the binding-protein-dependent transport system permease family. FecCD subfamily.</text>
</comment>
<dbReference type="PANTHER" id="PTHR30472">
    <property type="entry name" value="FERRIC ENTEROBACTIN TRANSPORT SYSTEM PERMEASE PROTEIN"/>
    <property type="match status" value="1"/>
</dbReference>
<keyword evidence="10" id="KW-1185">Reference proteome</keyword>
<evidence type="ECO:0000256" key="5">
    <source>
        <dbReference type="ARBA" id="ARBA00022692"/>
    </source>
</evidence>
<dbReference type="Gene3D" id="1.10.3470.10">
    <property type="entry name" value="ABC transporter involved in vitamin B12 uptake, BtuC"/>
    <property type="match status" value="1"/>
</dbReference>
<gene>
    <name evidence="9" type="ORF">JCM14722_28000</name>
</gene>
<evidence type="ECO:0000313" key="10">
    <source>
        <dbReference type="Proteomes" id="UP001061361"/>
    </source>
</evidence>
<name>A0ABN6RZ22_9BACT</name>
<dbReference type="InterPro" id="IPR000522">
    <property type="entry name" value="ABC_transptr_permease_BtuC"/>
</dbReference>
<evidence type="ECO:0000256" key="7">
    <source>
        <dbReference type="ARBA" id="ARBA00023136"/>
    </source>
</evidence>
<comment type="subcellular location">
    <subcellularLocation>
        <location evidence="1">Cell membrane</location>
        <topology evidence="1">Multi-pass membrane protein</topology>
    </subcellularLocation>
</comment>
<evidence type="ECO:0000256" key="8">
    <source>
        <dbReference type="SAM" id="Phobius"/>
    </source>
</evidence>
<sequence>MTAVSRTTAVAALACSLAGMVVLAAGMGFIEVSPGEVVAALSEWLRGAAETVDPLKASVVIDVRLPRILCALLVGFGLAVSGAVFQGLLLNPLADPFTLGVSSGAAFGAALSLLLGLAFAGPATLPIMAFLGATATLVAVIAMSGRDGELNPANLILAGVIISAILSAGLSFIKYMADERVSVIVFWLMGSFAARTWTDAVLAGCAVLPGFLACLYFARDLNVMSLGARSARSLGVDTGKIRLFLLVTASLVSAVCVSVSGVIGFVGLIIPHLMRMVVGPDNRWLLPASGLGGGILLLAADTCTRAVLPQEVPIGVLTALIGGPVFCHIFTRSRRKLHG</sequence>
<evidence type="ECO:0000256" key="3">
    <source>
        <dbReference type="ARBA" id="ARBA00022448"/>
    </source>
</evidence>
<feature type="transmembrane region" description="Helical" evidence="8">
    <location>
        <begin position="155"/>
        <end position="177"/>
    </location>
</feature>
<organism evidence="9 10">
    <name type="scientific">Pseudodesulfovibrio portus</name>
    <dbReference type="NCBI Taxonomy" id="231439"/>
    <lineage>
        <taxon>Bacteria</taxon>
        <taxon>Pseudomonadati</taxon>
        <taxon>Thermodesulfobacteriota</taxon>
        <taxon>Desulfovibrionia</taxon>
        <taxon>Desulfovibrionales</taxon>
        <taxon>Desulfovibrionaceae</taxon>
    </lineage>
</organism>
<feature type="transmembrane region" description="Helical" evidence="8">
    <location>
        <begin position="197"/>
        <end position="218"/>
    </location>
</feature>
<feature type="transmembrane region" description="Helical" evidence="8">
    <location>
        <begin position="312"/>
        <end position="331"/>
    </location>
</feature>
<keyword evidence="6 8" id="KW-1133">Transmembrane helix</keyword>
<keyword evidence="3" id="KW-0813">Transport</keyword>
<evidence type="ECO:0000256" key="4">
    <source>
        <dbReference type="ARBA" id="ARBA00022475"/>
    </source>
</evidence>
<dbReference type="SUPFAM" id="SSF81345">
    <property type="entry name" value="ABC transporter involved in vitamin B12 uptake, BtuC"/>
    <property type="match status" value="1"/>
</dbReference>
<protein>
    <submittedName>
        <fullName evidence="9">Iron ABC transporter permease</fullName>
    </submittedName>
</protein>
<keyword evidence="7 8" id="KW-0472">Membrane</keyword>
<reference evidence="9" key="1">
    <citation type="submission" date="2022-08" db="EMBL/GenBank/DDBJ databases">
        <title>Genome Sequence of the sulphate-reducing bacterium, Pseudodesulfovibrio portus JCM14722.</title>
        <authorList>
            <person name="Kondo R."/>
            <person name="Kataoka T."/>
        </authorList>
    </citation>
    <scope>NUCLEOTIDE SEQUENCE</scope>
    <source>
        <strain evidence="9">JCM 14722</strain>
    </source>
</reference>
<dbReference type="CDD" id="cd06550">
    <property type="entry name" value="TM_ABC_iron-siderophores_like"/>
    <property type="match status" value="1"/>
</dbReference>
<evidence type="ECO:0000313" key="9">
    <source>
        <dbReference type="EMBL" id="BDQ35258.1"/>
    </source>
</evidence>
<accession>A0ABN6RZ22</accession>
<keyword evidence="5 8" id="KW-0812">Transmembrane</keyword>
<feature type="transmembrane region" description="Helical" evidence="8">
    <location>
        <begin position="65"/>
        <end position="85"/>
    </location>
</feature>
<keyword evidence="4" id="KW-1003">Cell membrane</keyword>
<dbReference type="PANTHER" id="PTHR30472:SF25">
    <property type="entry name" value="ABC TRANSPORTER PERMEASE PROTEIN MJ0876-RELATED"/>
    <property type="match status" value="1"/>
</dbReference>
<evidence type="ECO:0000256" key="1">
    <source>
        <dbReference type="ARBA" id="ARBA00004651"/>
    </source>
</evidence>
<feature type="transmembrane region" description="Helical" evidence="8">
    <location>
        <begin position="243"/>
        <end position="270"/>
    </location>
</feature>
<feature type="transmembrane region" description="Helical" evidence="8">
    <location>
        <begin position="125"/>
        <end position="143"/>
    </location>
</feature>
<dbReference type="EMBL" id="AP026708">
    <property type="protein sequence ID" value="BDQ35258.1"/>
    <property type="molecule type" value="Genomic_DNA"/>
</dbReference>
<dbReference type="Proteomes" id="UP001061361">
    <property type="component" value="Chromosome"/>
</dbReference>